<organism evidence="1 2">
    <name type="scientific">Piscirickettsia litoralis</name>
    <dbReference type="NCBI Taxonomy" id="1891921"/>
    <lineage>
        <taxon>Bacteria</taxon>
        <taxon>Pseudomonadati</taxon>
        <taxon>Pseudomonadota</taxon>
        <taxon>Gammaproteobacteria</taxon>
        <taxon>Thiotrichales</taxon>
        <taxon>Piscirickettsiaceae</taxon>
        <taxon>Piscirickettsia</taxon>
    </lineage>
</organism>
<dbReference type="Proteomes" id="UP000094329">
    <property type="component" value="Unassembled WGS sequence"/>
</dbReference>
<reference evidence="1 2" key="1">
    <citation type="submission" date="2016-08" db="EMBL/GenBank/DDBJ databases">
        <title>Draft genome sequence of Candidatus Piscirickettsia litoralis, from seawater.</title>
        <authorList>
            <person name="Wan X."/>
            <person name="Lee A.J."/>
            <person name="Hou S."/>
            <person name="Donachie S.P."/>
        </authorList>
    </citation>
    <scope>NUCLEOTIDE SEQUENCE [LARGE SCALE GENOMIC DNA]</scope>
    <source>
        <strain evidence="1 2">Y2</strain>
    </source>
</reference>
<evidence type="ECO:0000313" key="2">
    <source>
        <dbReference type="Proteomes" id="UP000094329"/>
    </source>
</evidence>
<sequence length="107" mass="12504">MFNSIAKVLSTFGSLIEAEHKDRSSKYEIVSHEDQGNEIQVRCRLKGSGKTFFRPVTELYKKEWLEDFSREDAAHIAVLYYAVKGNNKELIETFPARKKRITKKLFF</sequence>
<gene>
    <name evidence="1" type="ORF">BGC07_13305</name>
</gene>
<evidence type="ECO:0008006" key="3">
    <source>
        <dbReference type="Google" id="ProtNLM"/>
    </source>
</evidence>
<keyword evidence="2" id="KW-1185">Reference proteome</keyword>
<dbReference type="RefSeq" id="WP_069313497.1">
    <property type="nucleotide sequence ID" value="NZ_MDTU01000001.1"/>
</dbReference>
<name>A0ABX3A821_9GAMM</name>
<proteinExistence type="predicted"/>
<protein>
    <recommendedName>
        <fullName evidence="3">WYL domain-containing protein</fullName>
    </recommendedName>
</protein>
<comment type="caution">
    <text evidence="1">The sequence shown here is derived from an EMBL/GenBank/DDBJ whole genome shotgun (WGS) entry which is preliminary data.</text>
</comment>
<dbReference type="EMBL" id="MDTU01000001">
    <property type="protein sequence ID" value="ODN43700.1"/>
    <property type="molecule type" value="Genomic_DNA"/>
</dbReference>
<evidence type="ECO:0000313" key="1">
    <source>
        <dbReference type="EMBL" id="ODN43700.1"/>
    </source>
</evidence>
<accession>A0ABX3A821</accession>